<gene>
    <name evidence="2" type="ORF">CJ030_MR5G003622</name>
</gene>
<dbReference type="Proteomes" id="UP000516437">
    <property type="component" value="Chromosome 5"/>
</dbReference>
<evidence type="ECO:0000313" key="3">
    <source>
        <dbReference type="Proteomes" id="UP000516437"/>
    </source>
</evidence>
<dbReference type="PANTHER" id="PTHR36376">
    <property type="entry name" value="OS09G0514700 PROTEIN"/>
    <property type="match status" value="1"/>
</dbReference>
<dbReference type="OrthoDB" id="603754at2759"/>
<evidence type="ECO:0008006" key="4">
    <source>
        <dbReference type="Google" id="ProtNLM"/>
    </source>
</evidence>
<proteinExistence type="predicted"/>
<evidence type="ECO:0000256" key="1">
    <source>
        <dbReference type="SAM" id="MobiDB-lite"/>
    </source>
</evidence>
<dbReference type="PANTHER" id="PTHR36376:SF1">
    <property type="entry name" value="OS09G0514700 PROTEIN"/>
    <property type="match status" value="1"/>
</dbReference>
<dbReference type="EMBL" id="RXIC02000023">
    <property type="protein sequence ID" value="KAB1213308.1"/>
    <property type="molecule type" value="Genomic_DNA"/>
</dbReference>
<evidence type="ECO:0000313" key="2">
    <source>
        <dbReference type="EMBL" id="KAB1213308.1"/>
    </source>
</evidence>
<dbReference type="AlphaFoldDB" id="A0A6A1VNG6"/>
<sequence length="431" mass="46806">MANKRNEDFYYKLSRKELQSLCKKYGLPANRSHSELATLLISYLENDLGGAMHNLQMSRSYLVLQGDKSGINQTESLRESPGNKHFRLARDGTVDNMPQVKFGKMDVGACPVGNAIASSTKTSSGVSCASFEFHVMSEEGINLHVDLNSSPSDWAKRFNNEIYISGSVHRNSTGSLHQDLGHFGEAGVDMENPLIWRTGSGQISDNHLQTRSSASPEMTENDHPGIELPDKFDASLLSAIMPLNTAIDVSENLKKNQALTPSEPNSNAQDQINSAAESCAKDLCTVIVDSDVGDTPQLKSACDSVLNSMSDGPVSPLILKDESSKYDDETFEYSTLQNSCSHVNPSVGYPGCSISGSMEIPTSEVASCCKDASCPPCENGESLDLVNTKHSTEKEQGGFDSSSELNHNTFRNLSPICVEEWVCFLSSTLPH</sequence>
<accession>A0A6A1VNG6</accession>
<keyword evidence="3" id="KW-1185">Reference proteome</keyword>
<feature type="compositionally biased region" description="Polar residues" evidence="1">
    <location>
        <begin position="199"/>
        <end position="218"/>
    </location>
</feature>
<name>A0A6A1VNG6_9ROSI</name>
<feature type="region of interest" description="Disordered" evidence="1">
    <location>
        <begin position="199"/>
        <end position="228"/>
    </location>
</feature>
<comment type="caution">
    <text evidence="2">The sequence shown here is derived from an EMBL/GenBank/DDBJ whole genome shotgun (WGS) entry which is preliminary data.</text>
</comment>
<reference evidence="2 3" key="1">
    <citation type="journal article" date="2019" name="Plant Biotechnol. J.">
        <title>The red bayberry genome and genetic basis of sex determination.</title>
        <authorList>
            <person name="Jia H.M."/>
            <person name="Jia H.J."/>
            <person name="Cai Q.L."/>
            <person name="Wang Y."/>
            <person name="Zhao H.B."/>
            <person name="Yang W.F."/>
            <person name="Wang G.Y."/>
            <person name="Li Y.H."/>
            <person name="Zhan D.L."/>
            <person name="Shen Y.T."/>
            <person name="Niu Q.F."/>
            <person name="Chang L."/>
            <person name="Qiu J."/>
            <person name="Zhao L."/>
            <person name="Xie H.B."/>
            <person name="Fu W.Y."/>
            <person name="Jin J."/>
            <person name="Li X.W."/>
            <person name="Jiao Y."/>
            <person name="Zhou C.C."/>
            <person name="Tu T."/>
            <person name="Chai C.Y."/>
            <person name="Gao J.L."/>
            <person name="Fan L.J."/>
            <person name="van de Weg E."/>
            <person name="Wang J.Y."/>
            <person name="Gao Z.S."/>
        </authorList>
    </citation>
    <scope>NUCLEOTIDE SEQUENCE [LARGE SCALE GENOMIC DNA]</scope>
    <source>
        <tissue evidence="2">Leaves</tissue>
    </source>
</reference>
<protein>
    <recommendedName>
        <fullName evidence="4">SAP domain-containing protein</fullName>
    </recommendedName>
</protein>
<organism evidence="2 3">
    <name type="scientific">Morella rubra</name>
    <name type="common">Chinese bayberry</name>
    <dbReference type="NCBI Taxonomy" id="262757"/>
    <lineage>
        <taxon>Eukaryota</taxon>
        <taxon>Viridiplantae</taxon>
        <taxon>Streptophyta</taxon>
        <taxon>Embryophyta</taxon>
        <taxon>Tracheophyta</taxon>
        <taxon>Spermatophyta</taxon>
        <taxon>Magnoliopsida</taxon>
        <taxon>eudicotyledons</taxon>
        <taxon>Gunneridae</taxon>
        <taxon>Pentapetalae</taxon>
        <taxon>rosids</taxon>
        <taxon>fabids</taxon>
        <taxon>Fagales</taxon>
        <taxon>Myricaceae</taxon>
        <taxon>Morella</taxon>
    </lineage>
</organism>